<feature type="region of interest" description="Disordered" evidence="1">
    <location>
        <begin position="1"/>
        <end position="154"/>
    </location>
</feature>
<protein>
    <submittedName>
        <fullName evidence="2">Uncharacterized protein</fullName>
    </submittedName>
</protein>
<sequence length="282" mass="31190">MSDQRDRPGNHPPPVNDNKGKRKEGDTRAAITSGTTLQRRHTDAGTYGGQSTTVPQRGGPYSPGNFRNTTPSASPPGATRGRDGRKAPAGDTASHTTSVRKDAGPKSTTNDRTGALRPPALRTPGRGVPLKPSLTPASASARRAVSGVMRPSANDMVSWAESFDDEERATTHPDEREALEDAWRVGEYQKRQESDAIHDELNEMDLDAYYRRRGARYRFYVPGEYNAPHDMPGFIDYADALQAQEEFDEEVDKAIEEEDEDRRVAARERRKENTVAGPSRRK</sequence>
<gene>
    <name evidence="2" type="ORF">SCHPADRAFT_947329</name>
</gene>
<dbReference type="InParanoid" id="A0A0H2R0Z8"/>
<evidence type="ECO:0000313" key="2">
    <source>
        <dbReference type="EMBL" id="KLO04937.1"/>
    </source>
</evidence>
<organism evidence="2 3">
    <name type="scientific">Schizopora paradoxa</name>
    <dbReference type="NCBI Taxonomy" id="27342"/>
    <lineage>
        <taxon>Eukaryota</taxon>
        <taxon>Fungi</taxon>
        <taxon>Dikarya</taxon>
        <taxon>Basidiomycota</taxon>
        <taxon>Agaricomycotina</taxon>
        <taxon>Agaricomycetes</taxon>
        <taxon>Hymenochaetales</taxon>
        <taxon>Schizoporaceae</taxon>
        <taxon>Schizopora</taxon>
    </lineage>
</organism>
<evidence type="ECO:0000313" key="3">
    <source>
        <dbReference type="Proteomes" id="UP000053477"/>
    </source>
</evidence>
<evidence type="ECO:0000256" key="1">
    <source>
        <dbReference type="SAM" id="MobiDB-lite"/>
    </source>
</evidence>
<feature type="region of interest" description="Disordered" evidence="1">
    <location>
        <begin position="255"/>
        <end position="282"/>
    </location>
</feature>
<keyword evidence="3" id="KW-1185">Reference proteome</keyword>
<proteinExistence type="predicted"/>
<dbReference type="EMBL" id="KQ086400">
    <property type="protein sequence ID" value="KLO04937.1"/>
    <property type="molecule type" value="Genomic_DNA"/>
</dbReference>
<dbReference type="Proteomes" id="UP000053477">
    <property type="component" value="Unassembled WGS sequence"/>
</dbReference>
<accession>A0A0H2R0Z8</accession>
<dbReference type="AlphaFoldDB" id="A0A0H2R0Z8"/>
<name>A0A0H2R0Z8_9AGAM</name>
<feature type="compositionally biased region" description="Basic and acidic residues" evidence="1">
    <location>
        <begin position="261"/>
        <end position="273"/>
    </location>
</feature>
<reference evidence="2 3" key="1">
    <citation type="submission" date="2015-04" db="EMBL/GenBank/DDBJ databases">
        <title>Complete genome sequence of Schizopora paradoxa KUC8140, a cosmopolitan wood degrader in East Asia.</title>
        <authorList>
            <consortium name="DOE Joint Genome Institute"/>
            <person name="Min B."/>
            <person name="Park H."/>
            <person name="Jang Y."/>
            <person name="Kim J.-J."/>
            <person name="Kim K.H."/>
            <person name="Pangilinan J."/>
            <person name="Lipzen A."/>
            <person name="Riley R."/>
            <person name="Grigoriev I.V."/>
            <person name="Spatafora J.W."/>
            <person name="Choi I.-G."/>
        </authorList>
    </citation>
    <scope>NUCLEOTIDE SEQUENCE [LARGE SCALE GENOMIC DNA]</scope>
    <source>
        <strain evidence="2 3">KUC8140</strain>
    </source>
</reference>